<dbReference type="Pfam" id="PF21982">
    <property type="entry name" value="RecX_HTH1"/>
    <property type="match status" value="1"/>
</dbReference>
<dbReference type="InterPro" id="IPR003783">
    <property type="entry name" value="Regulatory_RecX"/>
</dbReference>
<evidence type="ECO:0000256" key="3">
    <source>
        <dbReference type="ARBA" id="ARBA00018111"/>
    </source>
</evidence>
<feature type="domain" description="RecX first three-helical" evidence="8">
    <location>
        <begin position="24"/>
        <end position="56"/>
    </location>
</feature>
<name>A0A7Y0AHT2_9BACT</name>
<dbReference type="InterPro" id="IPR053924">
    <property type="entry name" value="RecX_HTH_2nd"/>
</dbReference>
<dbReference type="PANTHER" id="PTHR33602:SF1">
    <property type="entry name" value="REGULATORY PROTEIN RECX FAMILY PROTEIN"/>
    <property type="match status" value="1"/>
</dbReference>
<dbReference type="HAMAP" id="MF_01114">
    <property type="entry name" value="RecX"/>
    <property type="match status" value="1"/>
</dbReference>
<evidence type="ECO:0000256" key="2">
    <source>
        <dbReference type="ARBA" id="ARBA00009695"/>
    </source>
</evidence>
<dbReference type="Gene3D" id="1.10.10.10">
    <property type="entry name" value="Winged helix-like DNA-binding domain superfamily/Winged helix DNA-binding domain"/>
    <property type="match status" value="3"/>
</dbReference>
<dbReference type="RefSeq" id="WP_169533108.1">
    <property type="nucleotide sequence ID" value="NZ_JABBGH010000003.1"/>
</dbReference>
<dbReference type="Pfam" id="PF21981">
    <property type="entry name" value="RecX_HTH3"/>
    <property type="match status" value="1"/>
</dbReference>
<dbReference type="InterPro" id="IPR036388">
    <property type="entry name" value="WH-like_DNA-bd_sf"/>
</dbReference>
<keyword evidence="10" id="KW-1185">Reference proteome</keyword>
<keyword evidence="4 5" id="KW-0963">Cytoplasm</keyword>
<comment type="caution">
    <text evidence="9">The sequence shown here is derived from an EMBL/GenBank/DDBJ whole genome shotgun (WGS) entry which is preliminary data.</text>
</comment>
<reference evidence="9 10" key="1">
    <citation type="submission" date="2020-04" db="EMBL/GenBank/DDBJ databases">
        <title>Hymenobacter polaris sp. nov., isolated from Arctic soil.</title>
        <authorList>
            <person name="Dahal R.H."/>
        </authorList>
    </citation>
    <scope>NUCLEOTIDE SEQUENCE [LARGE SCALE GENOMIC DNA]</scope>
    <source>
        <strain evidence="9 10">RP-2-7</strain>
    </source>
</reference>
<dbReference type="InterPro" id="IPR053925">
    <property type="entry name" value="RecX_HTH_3rd"/>
</dbReference>
<comment type="subcellular location">
    <subcellularLocation>
        <location evidence="1 5">Cytoplasm</location>
    </subcellularLocation>
</comment>
<sequence>MFKNPDKAPKTYTPAEALPKIAAYCAYQERTQKEVADKLRSYGLDEDEAGEIIIRLSREKLLDEERYAQAYARGKHRTNGWGRRRIRLEMKAKGLSDYCIKSGLKELDGDEYYQKMQQLLGQRDAREKENHPQKRRMKLTAYLVQKGYESDLIQEALKELEQ</sequence>
<organism evidence="9 10">
    <name type="scientific">Hymenobacter polaris</name>
    <dbReference type="NCBI Taxonomy" id="2682546"/>
    <lineage>
        <taxon>Bacteria</taxon>
        <taxon>Pseudomonadati</taxon>
        <taxon>Bacteroidota</taxon>
        <taxon>Cytophagia</taxon>
        <taxon>Cytophagales</taxon>
        <taxon>Hymenobacteraceae</taxon>
        <taxon>Hymenobacter</taxon>
    </lineage>
</organism>
<evidence type="ECO:0000256" key="1">
    <source>
        <dbReference type="ARBA" id="ARBA00004496"/>
    </source>
</evidence>
<dbReference type="AlphaFoldDB" id="A0A7Y0AHT2"/>
<comment type="similarity">
    <text evidence="2 5">Belongs to the RecX family.</text>
</comment>
<evidence type="ECO:0000259" key="8">
    <source>
        <dbReference type="Pfam" id="PF21982"/>
    </source>
</evidence>
<evidence type="ECO:0000259" key="7">
    <source>
        <dbReference type="Pfam" id="PF21981"/>
    </source>
</evidence>
<evidence type="ECO:0000256" key="5">
    <source>
        <dbReference type="HAMAP-Rule" id="MF_01114"/>
    </source>
</evidence>
<dbReference type="PANTHER" id="PTHR33602">
    <property type="entry name" value="REGULATORY PROTEIN RECX FAMILY PROTEIN"/>
    <property type="match status" value="1"/>
</dbReference>
<evidence type="ECO:0000259" key="6">
    <source>
        <dbReference type="Pfam" id="PF02631"/>
    </source>
</evidence>
<comment type="function">
    <text evidence="5">Modulates RecA activity.</text>
</comment>
<accession>A0A7Y0AHT2</accession>
<dbReference type="GO" id="GO:0006282">
    <property type="term" value="P:regulation of DNA repair"/>
    <property type="evidence" value="ECO:0007669"/>
    <property type="project" value="UniProtKB-UniRule"/>
</dbReference>
<feature type="domain" description="RecX third three-helical" evidence="7">
    <location>
        <begin position="110"/>
        <end position="157"/>
    </location>
</feature>
<protein>
    <recommendedName>
        <fullName evidence="3 5">Regulatory protein RecX</fullName>
    </recommendedName>
</protein>
<feature type="domain" description="RecX second three-helical" evidence="6">
    <location>
        <begin position="63"/>
        <end position="102"/>
    </location>
</feature>
<dbReference type="GO" id="GO:0005737">
    <property type="term" value="C:cytoplasm"/>
    <property type="evidence" value="ECO:0007669"/>
    <property type="project" value="UniProtKB-SubCell"/>
</dbReference>
<dbReference type="EMBL" id="JABBGH010000003">
    <property type="protein sequence ID" value="NML67442.1"/>
    <property type="molecule type" value="Genomic_DNA"/>
</dbReference>
<evidence type="ECO:0000256" key="4">
    <source>
        <dbReference type="ARBA" id="ARBA00022490"/>
    </source>
</evidence>
<proteinExistence type="inferred from homology"/>
<dbReference type="InterPro" id="IPR053926">
    <property type="entry name" value="RecX_HTH_1st"/>
</dbReference>
<dbReference type="Proteomes" id="UP000559626">
    <property type="component" value="Unassembled WGS sequence"/>
</dbReference>
<dbReference type="Pfam" id="PF02631">
    <property type="entry name" value="RecX_HTH2"/>
    <property type="match status" value="1"/>
</dbReference>
<gene>
    <name evidence="5" type="primary">recX</name>
    <name evidence="9" type="ORF">HHL22_19745</name>
</gene>
<evidence type="ECO:0000313" key="9">
    <source>
        <dbReference type="EMBL" id="NML67442.1"/>
    </source>
</evidence>
<evidence type="ECO:0000313" key="10">
    <source>
        <dbReference type="Proteomes" id="UP000559626"/>
    </source>
</evidence>